<dbReference type="EMBL" id="JBHRTA010000030">
    <property type="protein sequence ID" value="MFC3197737.1"/>
    <property type="molecule type" value="Genomic_DNA"/>
</dbReference>
<keyword evidence="3" id="KW-1185">Reference proteome</keyword>
<name>A0ABV7JKV2_9SPHI</name>
<keyword evidence="1" id="KW-0812">Transmembrane</keyword>
<evidence type="ECO:0000256" key="1">
    <source>
        <dbReference type="SAM" id="Phobius"/>
    </source>
</evidence>
<protein>
    <recommendedName>
        <fullName evidence="4">VanZ-like domain-containing protein</fullName>
    </recommendedName>
</protein>
<feature type="transmembrane region" description="Helical" evidence="1">
    <location>
        <begin position="6"/>
        <end position="25"/>
    </location>
</feature>
<feature type="transmembrane region" description="Helical" evidence="1">
    <location>
        <begin position="70"/>
        <end position="87"/>
    </location>
</feature>
<gene>
    <name evidence="2" type="ORF">ACFOET_08945</name>
</gene>
<dbReference type="Proteomes" id="UP001595526">
    <property type="component" value="Unassembled WGS sequence"/>
</dbReference>
<feature type="transmembrane region" description="Helical" evidence="1">
    <location>
        <begin position="37"/>
        <end position="58"/>
    </location>
</feature>
<keyword evidence="1" id="KW-1133">Transmembrane helix</keyword>
<proteinExistence type="predicted"/>
<keyword evidence="1" id="KW-0472">Membrane</keyword>
<sequence>MSNNWGVSHLDPLLFMPILLQLVLLERRTVFRKGDAYVLPVLHIAILFFVVSVFAEYLFPRWSGRFTADIRDVGCYALGALAFAYLWNKPCGKDGK</sequence>
<dbReference type="RefSeq" id="WP_379021714.1">
    <property type="nucleotide sequence ID" value="NZ_JBHRTA010000030.1"/>
</dbReference>
<evidence type="ECO:0000313" key="2">
    <source>
        <dbReference type="EMBL" id="MFC3197737.1"/>
    </source>
</evidence>
<evidence type="ECO:0008006" key="4">
    <source>
        <dbReference type="Google" id="ProtNLM"/>
    </source>
</evidence>
<reference evidence="3" key="1">
    <citation type="journal article" date="2019" name="Int. J. Syst. Evol. Microbiol.">
        <title>The Global Catalogue of Microorganisms (GCM) 10K type strain sequencing project: providing services to taxonomists for standard genome sequencing and annotation.</title>
        <authorList>
            <consortium name="The Broad Institute Genomics Platform"/>
            <consortium name="The Broad Institute Genome Sequencing Center for Infectious Disease"/>
            <person name="Wu L."/>
            <person name="Ma J."/>
        </authorList>
    </citation>
    <scope>NUCLEOTIDE SEQUENCE [LARGE SCALE GENOMIC DNA]</scope>
    <source>
        <strain evidence="3">KCTC 52416</strain>
    </source>
</reference>
<accession>A0ABV7JKV2</accession>
<comment type="caution">
    <text evidence="2">The sequence shown here is derived from an EMBL/GenBank/DDBJ whole genome shotgun (WGS) entry which is preliminary data.</text>
</comment>
<evidence type="ECO:0000313" key="3">
    <source>
        <dbReference type="Proteomes" id="UP001595526"/>
    </source>
</evidence>
<organism evidence="2 3">
    <name type="scientific">Parapedobacter deserti</name>
    <dbReference type="NCBI Taxonomy" id="1912957"/>
    <lineage>
        <taxon>Bacteria</taxon>
        <taxon>Pseudomonadati</taxon>
        <taxon>Bacteroidota</taxon>
        <taxon>Sphingobacteriia</taxon>
        <taxon>Sphingobacteriales</taxon>
        <taxon>Sphingobacteriaceae</taxon>
        <taxon>Parapedobacter</taxon>
    </lineage>
</organism>